<gene>
    <name evidence="2" type="ORF">PINE0816_LOCUS7383</name>
</gene>
<proteinExistence type="predicted"/>
<evidence type="ECO:0000259" key="1">
    <source>
        <dbReference type="Pfam" id="PF01182"/>
    </source>
</evidence>
<reference evidence="2" key="1">
    <citation type="submission" date="2021-01" db="EMBL/GenBank/DDBJ databases">
        <authorList>
            <person name="Corre E."/>
            <person name="Pelletier E."/>
            <person name="Niang G."/>
            <person name="Scheremetjew M."/>
            <person name="Finn R."/>
            <person name="Kale V."/>
            <person name="Holt S."/>
            <person name="Cochrane G."/>
            <person name="Meng A."/>
            <person name="Brown T."/>
            <person name="Cohen L."/>
        </authorList>
    </citation>
    <scope>NUCLEOTIDE SEQUENCE</scope>
    <source>
        <strain evidence="2">CCAP1064/1</strain>
    </source>
</reference>
<sequence length="122" mass="12714">MTLIGVGRDGHVGSIYPDIDDTAATRAVVPITGVDGMGQLSTKISLSLAAMRASRRAVVACAGKSLKAPLGKAEAMVRALEGPDETPRSFPVSALRETATWLLDEDSAMLLSETTTGRVCDP</sequence>
<dbReference type="Gene3D" id="3.40.50.1360">
    <property type="match status" value="1"/>
</dbReference>
<accession>A0A7S0GC45</accession>
<name>A0A7S0GC45_9STRA</name>
<organism evidence="2">
    <name type="scientific">Proboscia inermis</name>
    <dbReference type="NCBI Taxonomy" id="420281"/>
    <lineage>
        <taxon>Eukaryota</taxon>
        <taxon>Sar</taxon>
        <taxon>Stramenopiles</taxon>
        <taxon>Ochrophyta</taxon>
        <taxon>Bacillariophyta</taxon>
        <taxon>Coscinodiscophyceae</taxon>
        <taxon>Rhizosoleniophycidae</taxon>
        <taxon>Rhizosoleniales</taxon>
        <taxon>Rhizosoleniaceae</taxon>
        <taxon>Proboscia</taxon>
    </lineage>
</organism>
<dbReference type="InterPro" id="IPR006148">
    <property type="entry name" value="Glc/Gal-6P_isomerase"/>
</dbReference>
<dbReference type="InterPro" id="IPR037171">
    <property type="entry name" value="NagB/RpiA_transferase-like"/>
</dbReference>
<dbReference type="SUPFAM" id="SSF100950">
    <property type="entry name" value="NagB/RpiA/CoA transferase-like"/>
    <property type="match status" value="1"/>
</dbReference>
<dbReference type="Pfam" id="PF01182">
    <property type="entry name" value="Glucosamine_iso"/>
    <property type="match status" value="1"/>
</dbReference>
<evidence type="ECO:0000313" key="2">
    <source>
        <dbReference type="EMBL" id="CAD8411260.1"/>
    </source>
</evidence>
<feature type="domain" description="Glucosamine/galactosamine-6-phosphate isomerase" evidence="1">
    <location>
        <begin position="2"/>
        <end position="98"/>
    </location>
</feature>
<dbReference type="EMBL" id="HBEL01015437">
    <property type="protein sequence ID" value="CAD8411260.1"/>
    <property type="molecule type" value="Transcribed_RNA"/>
</dbReference>
<dbReference type="GO" id="GO:0005975">
    <property type="term" value="P:carbohydrate metabolic process"/>
    <property type="evidence" value="ECO:0007669"/>
    <property type="project" value="InterPro"/>
</dbReference>
<dbReference type="AlphaFoldDB" id="A0A7S0GC45"/>
<protein>
    <recommendedName>
        <fullName evidence="1">Glucosamine/galactosamine-6-phosphate isomerase domain-containing protein</fullName>
    </recommendedName>
</protein>